<evidence type="ECO:0000313" key="2">
    <source>
        <dbReference type="EMBL" id="ETO22179.1"/>
    </source>
</evidence>
<sequence length="382" mass="44075">MEQNDTTDNSSPFEILASFPFRLSQSQCVVYNNEILVCGGYQNNNCYSYHTQKNQYKFICPYPKDITLDGHSVVKRVDNENPNNITLLSFGGLYKHTLIMKYTSVWNEKGDESENAKTKPLNRWVPLTNSQNNLICIGTNGGDYEGVRAVIGGNANHLLFITYSPKNIDVFNLATCRYVNRCHLPIDDSFNINFHCFVSRTQNGLAMTKANENKKHIEMLLFCKNIGLSIKYDEDKAAFQFEKLLVCTTIRPLNYYAYVCIDNIILLFGGCNDNLWVPSKDVYKYAIDQKQWKKFEYTLPVPLFGCAGILNTDDTSVHILGGRDDKGNRISTHIKTNVNEWTKEETEKEKQWLREEEQKIEIEEIKTELENVKQDFDIKRLK</sequence>
<name>X6N8U5_RETFI</name>
<dbReference type="EMBL" id="ASPP01010967">
    <property type="protein sequence ID" value="ETO22179.1"/>
    <property type="molecule type" value="Genomic_DNA"/>
</dbReference>
<evidence type="ECO:0000313" key="3">
    <source>
        <dbReference type="Proteomes" id="UP000023152"/>
    </source>
</evidence>
<proteinExistence type="predicted"/>
<keyword evidence="1" id="KW-0175">Coiled coil</keyword>
<dbReference type="SUPFAM" id="SSF117281">
    <property type="entry name" value="Kelch motif"/>
    <property type="match status" value="1"/>
</dbReference>
<reference evidence="2 3" key="1">
    <citation type="journal article" date="2013" name="Curr. Biol.">
        <title>The Genome of the Foraminiferan Reticulomyxa filosa.</title>
        <authorList>
            <person name="Glockner G."/>
            <person name="Hulsmann N."/>
            <person name="Schleicher M."/>
            <person name="Noegel A.A."/>
            <person name="Eichinger L."/>
            <person name="Gallinger C."/>
            <person name="Pawlowski J."/>
            <person name="Sierra R."/>
            <person name="Euteneuer U."/>
            <person name="Pillet L."/>
            <person name="Moustafa A."/>
            <person name="Platzer M."/>
            <person name="Groth M."/>
            <person name="Szafranski K."/>
            <person name="Schliwa M."/>
        </authorList>
    </citation>
    <scope>NUCLEOTIDE SEQUENCE [LARGE SCALE GENOMIC DNA]</scope>
</reference>
<dbReference type="Proteomes" id="UP000023152">
    <property type="component" value="Unassembled WGS sequence"/>
</dbReference>
<keyword evidence="3" id="KW-1185">Reference proteome</keyword>
<evidence type="ECO:0008006" key="4">
    <source>
        <dbReference type="Google" id="ProtNLM"/>
    </source>
</evidence>
<comment type="caution">
    <text evidence="2">The sequence shown here is derived from an EMBL/GenBank/DDBJ whole genome shotgun (WGS) entry which is preliminary data.</text>
</comment>
<gene>
    <name evidence="2" type="ORF">RFI_15021</name>
</gene>
<dbReference type="InterPro" id="IPR015915">
    <property type="entry name" value="Kelch-typ_b-propeller"/>
</dbReference>
<accession>X6N8U5</accession>
<dbReference type="InterPro" id="IPR006652">
    <property type="entry name" value="Kelch_1"/>
</dbReference>
<protein>
    <recommendedName>
        <fullName evidence="4">Kelch motif family protein</fullName>
    </recommendedName>
</protein>
<dbReference type="Pfam" id="PF01344">
    <property type="entry name" value="Kelch_1"/>
    <property type="match status" value="1"/>
</dbReference>
<organism evidence="2 3">
    <name type="scientific">Reticulomyxa filosa</name>
    <dbReference type="NCBI Taxonomy" id="46433"/>
    <lineage>
        <taxon>Eukaryota</taxon>
        <taxon>Sar</taxon>
        <taxon>Rhizaria</taxon>
        <taxon>Retaria</taxon>
        <taxon>Foraminifera</taxon>
        <taxon>Monothalamids</taxon>
        <taxon>Reticulomyxidae</taxon>
        <taxon>Reticulomyxa</taxon>
    </lineage>
</organism>
<dbReference type="AlphaFoldDB" id="X6N8U5"/>
<dbReference type="Gene3D" id="2.120.10.80">
    <property type="entry name" value="Kelch-type beta propeller"/>
    <property type="match status" value="2"/>
</dbReference>
<feature type="coiled-coil region" evidence="1">
    <location>
        <begin position="343"/>
        <end position="382"/>
    </location>
</feature>
<evidence type="ECO:0000256" key="1">
    <source>
        <dbReference type="SAM" id="Coils"/>
    </source>
</evidence>
<dbReference type="OrthoDB" id="45365at2759"/>
<feature type="non-terminal residue" evidence="2">
    <location>
        <position position="382"/>
    </location>
</feature>